<dbReference type="SUPFAM" id="SSF53187">
    <property type="entry name" value="Zn-dependent exopeptidases"/>
    <property type="match status" value="1"/>
</dbReference>
<dbReference type="InterPro" id="IPR055438">
    <property type="entry name" value="AstE_AspA_cat"/>
</dbReference>
<proteinExistence type="predicted"/>
<keyword evidence="3" id="KW-0378">Hydrolase</keyword>
<evidence type="ECO:0000256" key="2">
    <source>
        <dbReference type="ARBA" id="ARBA00022723"/>
    </source>
</evidence>
<sequence length="315" mass="34703">MKKVRHHRLFYSVSLSLAVLTLFLFWGNSNSGKVFTANPPPGKQLAVLSPSFSLPSMNTYWSQLTNTYSAKTNSNLVTPAKKPLPTNAVPTGASVEKKQLAVGTRDATDLYIIRSGKAGPVVMIVGGVHGNETAGYRAARIVRNYQISRGTLLVLPEANSRAVNQGVRYVSGQKDLNRCFPTSSSGTADTRLSREIYYALKKYNVDWLMDMHEGYNYSRLKSSSSVGQSLIYYPSSSTREVASKIVNNMNSGISTSYRKFSLLRYPTRGSLSRAAGQYLGVKSFIFETCSRDNLSTRINYQLRAADILLGSLGMK</sequence>
<keyword evidence="4" id="KW-0862">Zinc</keyword>
<dbReference type="InterPro" id="IPR053138">
    <property type="entry name" value="N-alpha-Ac-DABA_deacetylase"/>
</dbReference>
<comment type="cofactor">
    <cofactor evidence="1">
        <name>Zn(2+)</name>
        <dbReference type="ChEBI" id="CHEBI:29105"/>
    </cofactor>
</comment>
<gene>
    <name evidence="6" type="ORF">DDZ44_10570</name>
</gene>
<dbReference type="Proteomes" id="UP000263273">
    <property type="component" value="Unassembled WGS sequence"/>
</dbReference>
<dbReference type="GO" id="GO:0046872">
    <property type="term" value="F:metal ion binding"/>
    <property type="evidence" value="ECO:0007669"/>
    <property type="project" value="UniProtKB-KW"/>
</dbReference>
<dbReference type="RefSeq" id="WP_082736223.1">
    <property type="nucleotide sequence ID" value="NZ_DHSN01000028.1"/>
</dbReference>
<dbReference type="STRING" id="378794.GCA_001570625_02660"/>
<evidence type="ECO:0000313" key="6">
    <source>
        <dbReference type="EMBL" id="HBK54369.1"/>
    </source>
</evidence>
<accession>A0A354YYT4</accession>
<dbReference type="PANTHER" id="PTHR37326">
    <property type="entry name" value="BLL3975 PROTEIN"/>
    <property type="match status" value="1"/>
</dbReference>
<organism evidence="6 7">
    <name type="scientific">Syntrophomonas wolfei</name>
    <dbReference type="NCBI Taxonomy" id="863"/>
    <lineage>
        <taxon>Bacteria</taxon>
        <taxon>Bacillati</taxon>
        <taxon>Bacillota</taxon>
        <taxon>Clostridia</taxon>
        <taxon>Eubacteriales</taxon>
        <taxon>Syntrophomonadaceae</taxon>
        <taxon>Syntrophomonas</taxon>
    </lineage>
</organism>
<evidence type="ECO:0000259" key="5">
    <source>
        <dbReference type="Pfam" id="PF24827"/>
    </source>
</evidence>
<evidence type="ECO:0000256" key="3">
    <source>
        <dbReference type="ARBA" id="ARBA00022801"/>
    </source>
</evidence>
<dbReference type="GO" id="GO:0016788">
    <property type="term" value="F:hydrolase activity, acting on ester bonds"/>
    <property type="evidence" value="ECO:0007669"/>
    <property type="project" value="InterPro"/>
</dbReference>
<name>A0A354YYT4_9FIRM</name>
<reference evidence="6 7" key="1">
    <citation type="journal article" date="2018" name="Nat. Biotechnol.">
        <title>A standardized bacterial taxonomy based on genome phylogeny substantially revises the tree of life.</title>
        <authorList>
            <person name="Parks D.H."/>
            <person name="Chuvochina M."/>
            <person name="Waite D.W."/>
            <person name="Rinke C."/>
            <person name="Skarshewski A."/>
            <person name="Chaumeil P.A."/>
            <person name="Hugenholtz P."/>
        </authorList>
    </citation>
    <scope>NUCLEOTIDE SEQUENCE [LARGE SCALE GENOMIC DNA]</scope>
    <source>
        <strain evidence="6">UBA10948</strain>
    </source>
</reference>
<evidence type="ECO:0000313" key="7">
    <source>
        <dbReference type="Proteomes" id="UP000263273"/>
    </source>
</evidence>
<comment type="caution">
    <text evidence="6">The sequence shown here is derived from an EMBL/GenBank/DDBJ whole genome shotgun (WGS) entry which is preliminary data.</text>
</comment>
<dbReference type="Gene3D" id="3.40.630.10">
    <property type="entry name" value="Zn peptidases"/>
    <property type="match status" value="1"/>
</dbReference>
<dbReference type="Pfam" id="PF24827">
    <property type="entry name" value="AstE_AspA_cat"/>
    <property type="match status" value="1"/>
</dbReference>
<keyword evidence="2" id="KW-0479">Metal-binding</keyword>
<dbReference type="EMBL" id="DNZF01000227">
    <property type="protein sequence ID" value="HBK54369.1"/>
    <property type="molecule type" value="Genomic_DNA"/>
</dbReference>
<evidence type="ECO:0000256" key="4">
    <source>
        <dbReference type="ARBA" id="ARBA00022833"/>
    </source>
</evidence>
<dbReference type="AlphaFoldDB" id="A0A354YYT4"/>
<dbReference type="PANTHER" id="PTHR37326:SF1">
    <property type="entry name" value="BLL3975 PROTEIN"/>
    <property type="match status" value="1"/>
</dbReference>
<evidence type="ECO:0000256" key="1">
    <source>
        <dbReference type="ARBA" id="ARBA00001947"/>
    </source>
</evidence>
<protein>
    <recommendedName>
        <fullName evidence="5">Succinylglutamate desuccinylase/Aspartoacylase catalytic domain-containing protein</fullName>
    </recommendedName>
</protein>
<feature type="domain" description="Succinylglutamate desuccinylase/Aspartoacylase catalytic" evidence="5">
    <location>
        <begin position="119"/>
        <end position="216"/>
    </location>
</feature>